<evidence type="ECO:0000313" key="5">
    <source>
        <dbReference type="Proteomes" id="UP000319783"/>
    </source>
</evidence>
<dbReference type="PROSITE" id="PS51192">
    <property type="entry name" value="HELICASE_ATP_BIND_1"/>
    <property type="match status" value="1"/>
</dbReference>
<accession>A0A533Q959</accession>
<evidence type="ECO:0000256" key="1">
    <source>
        <dbReference type="ARBA" id="ARBA00022801"/>
    </source>
</evidence>
<dbReference type="PANTHER" id="PTHR45766">
    <property type="entry name" value="DNA ANNEALING HELICASE AND ENDONUCLEASE ZRANB3 FAMILY MEMBER"/>
    <property type="match status" value="1"/>
</dbReference>
<gene>
    <name evidence="4" type="ORF">JETT_2554</name>
</gene>
<dbReference type="SUPFAM" id="SSF52540">
    <property type="entry name" value="P-loop containing nucleoside triphosphate hydrolases"/>
    <property type="match status" value="1"/>
</dbReference>
<dbReference type="PROSITE" id="PS50035">
    <property type="entry name" value="PLD"/>
    <property type="match status" value="1"/>
</dbReference>
<keyword evidence="4" id="KW-0547">Nucleotide-binding</keyword>
<organism evidence="4 5">
    <name type="scientific">Candidatus Jettenia ecosi</name>
    <dbReference type="NCBI Taxonomy" id="2494326"/>
    <lineage>
        <taxon>Bacteria</taxon>
        <taxon>Pseudomonadati</taxon>
        <taxon>Planctomycetota</taxon>
        <taxon>Candidatus Brocadiia</taxon>
        <taxon>Candidatus Brocadiales</taxon>
        <taxon>Candidatus Brocadiaceae</taxon>
        <taxon>Candidatus Jettenia</taxon>
    </lineage>
</organism>
<dbReference type="GO" id="GO:0016787">
    <property type="term" value="F:hydrolase activity"/>
    <property type="evidence" value="ECO:0007669"/>
    <property type="project" value="UniProtKB-KW"/>
</dbReference>
<dbReference type="SMART" id="SM00487">
    <property type="entry name" value="DEXDc"/>
    <property type="match status" value="1"/>
</dbReference>
<name>A0A533Q959_9BACT</name>
<dbReference type="PANTHER" id="PTHR45766:SF6">
    <property type="entry name" value="SWI_SNF-RELATED MATRIX-ASSOCIATED ACTIN-DEPENDENT REGULATOR OF CHROMATIN SUBFAMILY A-LIKE PROTEIN 1"/>
    <property type="match status" value="1"/>
</dbReference>
<feature type="domain" description="PLD phosphodiesterase" evidence="2">
    <location>
        <begin position="121"/>
        <end position="151"/>
    </location>
</feature>
<dbReference type="GO" id="GO:0005524">
    <property type="term" value="F:ATP binding"/>
    <property type="evidence" value="ECO:0007669"/>
    <property type="project" value="InterPro"/>
</dbReference>
<feature type="domain" description="Helicase ATP-binding" evidence="3">
    <location>
        <begin position="261"/>
        <end position="431"/>
    </location>
</feature>
<dbReference type="Pfam" id="PF00176">
    <property type="entry name" value="SNF2-rel_dom"/>
    <property type="match status" value="1"/>
</dbReference>
<dbReference type="AlphaFoldDB" id="A0A533Q959"/>
<dbReference type="GO" id="GO:0006793">
    <property type="term" value="P:phosphorus metabolic process"/>
    <property type="evidence" value="ECO:0007669"/>
    <property type="project" value="UniProtKB-ARBA"/>
</dbReference>
<evidence type="ECO:0000259" key="3">
    <source>
        <dbReference type="PROSITE" id="PS51192"/>
    </source>
</evidence>
<protein>
    <submittedName>
        <fullName evidence="4">DEAD/DEAH box helicase-like protein</fullName>
    </submittedName>
</protein>
<dbReference type="InterPro" id="IPR014001">
    <property type="entry name" value="Helicase_ATP-bd"/>
</dbReference>
<comment type="caution">
    <text evidence="4">The sequence shown here is derived from an EMBL/GenBank/DDBJ whole genome shotgun (WGS) entry which is preliminary data.</text>
</comment>
<proteinExistence type="predicted"/>
<dbReference type="InterPro" id="IPR001736">
    <property type="entry name" value="PLipase_D/transphosphatidylase"/>
</dbReference>
<dbReference type="InterPro" id="IPR025202">
    <property type="entry name" value="PLD-like_dom"/>
</dbReference>
<reference evidence="4 5" key="1">
    <citation type="submission" date="2019-04" db="EMBL/GenBank/DDBJ databases">
        <title>Genome of a novel bacterium Candidatus Jettenia ecosi reconstructed from metagenome of an anammox bioreactor.</title>
        <authorList>
            <person name="Mardanov A.V."/>
            <person name="Beletsky A.V."/>
            <person name="Ravin N.V."/>
            <person name="Botchkova E.A."/>
            <person name="Litti Y.V."/>
            <person name="Nozhevnikova A.N."/>
        </authorList>
    </citation>
    <scope>NUCLEOTIDE SEQUENCE [LARGE SCALE GENOMIC DNA]</scope>
    <source>
        <strain evidence="4">J2</strain>
    </source>
</reference>
<evidence type="ECO:0000259" key="2">
    <source>
        <dbReference type="PROSITE" id="PS50035"/>
    </source>
</evidence>
<dbReference type="Gene3D" id="3.40.50.10810">
    <property type="entry name" value="Tandem AAA-ATPase domain"/>
    <property type="match status" value="1"/>
</dbReference>
<keyword evidence="1" id="KW-0378">Hydrolase</keyword>
<dbReference type="InterPro" id="IPR027417">
    <property type="entry name" value="P-loop_NTPase"/>
</dbReference>
<dbReference type="GO" id="GO:0031297">
    <property type="term" value="P:replication fork processing"/>
    <property type="evidence" value="ECO:0007669"/>
    <property type="project" value="TreeGrafter"/>
</dbReference>
<dbReference type="GO" id="GO:0004386">
    <property type="term" value="F:helicase activity"/>
    <property type="evidence" value="ECO:0007669"/>
    <property type="project" value="UniProtKB-KW"/>
</dbReference>
<dbReference type="Pfam" id="PF13091">
    <property type="entry name" value="PLDc_2"/>
    <property type="match status" value="1"/>
</dbReference>
<dbReference type="InterPro" id="IPR000330">
    <property type="entry name" value="SNF2_N"/>
</dbReference>
<dbReference type="SUPFAM" id="SSF56024">
    <property type="entry name" value="Phospholipase D/nuclease"/>
    <property type="match status" value="1"/>
</dbReference>
<dbReference type="EMBL" id="SULG01000059">
    <property type="protein sequence ID" value="TLD41172.1"/>
    <property type="molecule type" value="Genomic_DNA"/>
</dbReference>
<evidence type="ECO:0000313" key="4">
    <source>
        <dbReference type="EMBL" id="TLD41172.1"/>
    </source>
</evidence>
<dbReference type="Proteomes" id="UP000319783">
    <property type="component" value="Unassembled WGS sequence"/>
</dbReference>
<dbReference type="Gene3D" id="3.30.870.10">
    <property type="entry name" value="Endonuclease Chain A"/>
    <property type="match status" value="1"/>
</dbReference>
<keyword evidence="4" id="KW-0067">ATP-binding</keyword>
<sequence length="532" mass="62099">MNKEFIKALKSGIKDNRDRGSVGEFLKEKILPGSKLLTVSAYFTIYAYEALKNHLTQIEQLDFLFGEPRFIKSLDPNKVDKKSFKIEDDEIELSNRLEQNRIAKECAEWIKQKVKIKSIKHANLLHGKLYHVDNHGVEEAILGSSNFTVKGLGLSTNNNIELNLEVDSRRDRNDLKDWFYEIWNNDEIVEDVKDEVLAYLDQLYANHCPEFIYYKTLYHIFGKFLEDQSREGLLTERIQLTETEIWKTLFEFQKDGVKGAINKILTHNGCIIADSVGLGKTFEALAIIKYFELLNYRVLVLCPKKLRENWTVYQAHINSELNPFINDRFNYTVLCHTDLSRDRGKSGDIDLATINWGNYDLVVIDESHNFRNNTKGRRDEDNNIIRKSRYERLMDDIIKKGIKTKVLLISATPVNIHLRDLRNQIYFITEDKDDAFKQSMGIHSLKETIAVAQREFTHWADHRKNPERNVKDLLEKLPSSFFKLLDELTIARSRKHIQSYYKEEMNKIGAFPERLKPVSIFPQIDTKGVTIQ</sequence>
<dbReference type="GO" id="GO:0006281">
    <property type="term" value="P:DNA repair"/>
    <property type="evidence" value="ECO:0007669"/>
    <property type="project" value="TreeGrafter"/>
</dbReference>
<dbReference type="InterPro" id="IPR038718">
    <property type="entry name" value="SNF2-like_sf"/>
</dbReference>
<keyword evidence="4" id="KW-0347">Helicase</keyword>